<protein>
    <submittedName>
        <fullName evidence="1">Uncharacterized protein</fullName>
    </submittedName>
</protein>
<sequence length="76" mass="8420">MLIPPFNDAGLESHDAVSPTLPPIAIAGRGLGGTKQLRKNFETTENNLFFGELSRFSGRWKEFGGRQVVSKLFKQL</sequence>
<organism evidence="1 2">
    <name type="scientific">Trueperella pecoris</name>
    <dbReference type="NCBI Taxonomy" id="2733571"/>
    <lineage>
        <taxon>Bacteria</taxon>
        <taxon>Bacillati</taxon>
        <taxon>Actinomycetota</taxon>
        <taxon>Actinomycetes</taxon>
        <taxon>Actinomycetales</taxon>
        <taxon>Actinomycetaceae</taxon>
        <taxon>Trueperella</taxon>
    </lineage>
</organism>
<proteinExistence type="predicted"/>
<name>A0A7M1R090_9ACTO</name>
<dbReference type="EMBL" id="CP063212">
    <property type="protein sequence ID" value="QOR47690.1"/>
    <property type="molecule type" value="Genomic_DNA"/>
</dbReference>
<dbReference type="Proteomes" id="UP000594961">
    <property type="component" value="Chromosome"/>
</dbReference>
<reference evidence="1 2" key="1">
    <citation type="submission" date="2020-10" db="EMBL/GenBank/DDBJ databases">
        <title>Trueperella pecoris sp. nov. isolated from bovine and porcine specimens.</title>
        <authorList>
            <person name="Schoenecker L."/>
            <person name="Schnydrig P."/>
            <person name="Brodard I."/>
            <person name="Thomann A."/>
            <person name="Hemphill A."/>
            <person name="Rodriguez-Campos S."/>
            <person name="Perreten V."/>
            <person name="Jores J."/>
            <person name="Kittl S."/>
        </authorList>
    </citation>
    <scope>NUCLEOTIDE SEQUENCE [LARGE SCALE GENOMIC DNA]</scope>
    <source>
        <strain evidence="1 2">19OD0592</strain>
    </source>
</reference>
<dbReference type="RefSeq" id="WP_197553097.1">
    <property type="nucleotide sequence ID" value="NZ_CP063212.1"/>
</dbReference>
<evidence type="ECO:0000313" key="2">
    <source>
        <dbReference type="Proteomes" id="UP000594961"/>
    </source>
</evidence>
<gene>
    <name evidence="1" type="ORF">INS90_10725</name>
</gene>
<dbReference type="AlphaFoldDB" id="A0A7M1R090"/>
<evidence type="ECO:0000313" key="1">
    <source>
        <dbReference type="EMBL" id="QOR47690.1"/>
    </source>
</evidence>
<accession>A0A7M1R090</accession>